<keyword evidence="1" id="KW-1133">Transmembrane helix</keyword>
<feature type="transmembrane region" description="Helical" evidence="1">
    <location>
        <begin position="209"/>
        <end position="232"/>
    </location>
</feature>
<dbReference type="EnsemblMetazoa" id="SMAR009824-RA">
    <property type="protein sequence ID" value="SMAR009824-PA"/>
    <property type="gene ID" value="SMAR009824"/>
</dbReference>
<reference evidence="2" key="2">
    <citation type="submission" date="2015-02" db="UniProtKB">
        <authorList>
            <consortium name="EnsemblMetazoa"/>
        </authorList>
    </citation>
    <scope>IDENTIFICATION</scope>
</reference>
<evidence type="ECO:0000256" key="1">
    <source>
        <dbReference type="SAM" id="Phobius"/>
    </source>
</evidence>
<feature type="transmembrane region" description="Helical" evidence="1">
    <location>
        <begin position="13"/>
        <end position="36"/>
    </location>
</feature>
<feature type="transmembrane region" description="Helical" evidence="1">
    <location>
        <begin position="94"/>
        <end position="115"/>
    </location>
</feature>
<feature type="transmembrane region" description="Helical" evidence="1">
    <location>
        <begin position="70"/>
        <end position="87"/>
    </location>
</feature>
<accession>T1J808</accession>
<dbReference type="Proteomes" id="UP000014500">
    <property type="component" value="Unassembled WGS sequence"/>
</dbReference>
<organism evidence="2 3">
    <name type="scientific">Strigamia maritima</name>
    <name type="common">European centipede</name>
    <name type="synonym">Geophilus maritimus</name>
    <dbReference type="NCBI Taxonomy" id="126957"/>
    <lineage>
        <taxon>Eukaryota</taxon>
        <taxon>Metazoa</taxon>
        <taxon>Ecdysozoa</taxon>
        <taxon>Arthropoda</taxon>
        <taxon>Myriapoda</taxon>
        <taxon>Chilopoda</taxon>
        <taxon>Pleurostigmophora</taxon>
        <taxon>Geophilomorpha</taxon>
        <taxon>Linotaeniidae</taxon>
        <taxon>Strigamia</taxon>
    </lineage>
</organism>
<dbReference type="AlphaFoldDB" id="T1J808"/>
<dbReference type="EMBL" id="JH431945">
    <property type="status" value="NOT_ANNOTATED_CDS"/>
    <property type="molecule type" value="Genomic_DNA"/>
</dbReference>
<evidence type="ECO:0000313" key="2">
    <source>
        <dbReference type="EnsemblMetazoa" id="SMAR009824-PA"/>
    </source>
</evidence>
<keyword evidence="1" id="KW-0472">Membrane</keyword>
<feature type="transmembrane region" description="Helical" evidence="1">
    <location>
        <begin position="181"/>
        <end position="203"/>
    </location>
</feature>
<name>T1J808_STRMM</name>
<protein>
    <submittedName>
        <fullName evidence="2">Uncharacterized protein</fullName>
    </submittedName>
</protein>
<dbReference type="HOGENOM" id="CLU_1177977_0_0_1"/>
<keyword evidence="3" id="KW-1185">Reference proteome</keyword>
<sequence>MCTRLIEGSTLRFGALTATVFNGVSVYDLFFILGISTHAQLSEYNARFGLHYASAVVLTLRILLSYQITYFALSFLVLPCLILGIVMKHSKDVFIFLSLVLIGSKLLIETALLIALSGLTTLLWCLYKLVVSILFFTDSLRDANLFIRNAAKLPFDEEFNVTFEHNENETLKLFDHQVLGYIYIGLVILGMCALISLIIGIIHEKYCPIICWLCLMTLGLVLSVVTCVIHVLTEEK</sequence>
<evidence type="ECO:0000313" key="3">
    <source>
        <dbReference type="Proteomes" id="UP000014500"/>
    </source>
</evidence>
<proteinExistence type="predicted"/>
<keyword evidence="1" id="KW-0812">Transmembrane</keyword>
<reference evidence="3" key="1">
    <citation type="submission" date="2011-05" db="EMBL/GenBank/DDBJ databases">
        <authorList>
            <person name="Richards S.R."/>
            <person name="Qu J."/>
            <person name="Jiang H."/>
            <person name="Jhangiani S.N."/>
            <person name="Agravi P."/>
            <person name="Goodspeed R."/>
            <person name="Gross S."/>
            <person name="Mandapat C."/>
            <person name="Jackson L."/>
            <person name="Mathew T."/>
            <person name="Pu L."/>
            <person name="Thornton R."/>
            <person name="Saada N."/>
            <person name="Wilczek-Boney K.B."/>
            <person name="Lee S."/>
            <person name="Kovar C."/>
            <person name="Wu Y."/>
            <person name="Scherer S.E."/>
            <person name="Worley K.C."/>
            <person name="Muzny D.M."/>
            <person name="Gibbs R."/>
        </authorList>
    </citation>
    <scope>NUCLEOTIDE SEQUENCE</scope>
    <source>
        <strain evidence="3">Brora</strain>
    </source>
</reference>